<dbReference type="Proteomes" id="UP000198282">
    <property type="component" value="Unassembled WGS sequence"/>
</dbReference>
<reference evidence="5 6" key="1">
    <citation type="submission" date="2017-06" db="EMBL/GenBank/DDBJ databases">
        <authorList>
            <person name="Kim H.J."/>
            <person name="Triplett B.A."/>
        </authorList>
    </citation>
    <scope>NUCLEOTIDE SEQUENCE [LARGE SCALE GENOMIC DNA]</scope>
    <source>
        <strain evidence="5 6">CGMCC 4.2132</strain>
    </source>
</reference>
<comment type="similarity">
    <text evidence="1">Belongs to the AfsR/DnrI/RedD regulatory family.</text>
</comment>
<dbReference type="SUPFAM" id="SSF48452">
    <property type="entry name" value="TPR-like"/>
    <property type="match status" value="1"/>
</dbReference>
<gene>
    <name evidence="5" type="ORF">SAMN05216276_1007164</name>
</gene>
<keyword evidence="6" id="KW-1185">Reference proteome</keyword>
<dbReference type="InterPro" id="IPR051677">
    <property type="entry name" value="AfsR-DnrI-RedD_regulator"/>
</dbReference>
<sequence>MSVQESVTLDPDSLGQGESAFPVVARCLSQFRLEVDGQPVSHWRAGKARALFQYLLVNRGRLVHKDRLHEVLWPERDDHGSSSLKVAVHAVRRVLTEVQDGDGFTLLHQNRGYLLRTDGAWVDIEEFERAFEQGRAAWVAKDHDRAIMWFQRTADLYTGDFLAGETGDWITEQRQWMRGTALRALSALRTETLESEDWPAAMHWCRRTLDLDPCHEGTYQTLMMMHGELGELGRVLSWYEVCRHRLRTDLGIEPSERTERLLAALMQGRSRMPLTSSRPR</sequence>
<dbReference type="Pfam" id="PF03704">
    <property type="entry name" value="BTAD"/>
    <property type="match status" value="1"/>
</dbReference>
<evidence type="ECO:0000313" key="6">
    <source>
        <dbReference type="Proteomes" id="UP000198282"/>
    </source>
</evidence>
<dbReference type="InterPro" id="IPR036388">
    <property type="entry name" value="WH-like_DNA-bd_sf"/>
</dbReference>
<dbReference type="SMART" id="SM00862">
    <property type="entry name" value="Trans_reg_C"/>
    <property type="match status" value="1"/>
</dbReference>
<dbReference type="PANTHER" id="PTHR35807:SF2">
    <property type="entry name" value="TRANSCRIPTIONAL ACTIVATOR DOMAIN"/>
    <property type="match status" value="1"/>
</dbReference>
<organism evidence="5 6">
    <name type="scientific">Streptosporangium subroseum</name>
    <dbReference type="NCBI Taxonomy" id="106412"/>
    <lineage>
        <taxon>Bacteria</taxon>
        <taxon>Bacillati</taxon>
        <taxon>Actinomycetota</taxon>
        <taxon>Actinomycetes</taxon>
        <taxon>Streptosporangiales</taxon>
        <taxon>Streptosporangiaceae</taxon>
        <taxon>Streptosporangium</taxon>
    </lineage>
</organism>
<dbReference type="SUPFAM" id="SSF46894">
    <property type="entry name" value="C-terminal effector domain of the bipartite response regulators"/>
    <property type="match status" value="1"/>
</dbReference>
<feature type="domain" description="OmpR/PhoB-type" evidence="4">
    <location>
        <begin position="16"/>
        <end position="117"/>
    </location>
</feature>
<dbReference type="AlphaFoldDB" id="A0A239DID1"/>
<dbReference type="GO" id="GO:0000160">
    <property type="term" value="P:phosphorelay signal transduction system"/>
    <property type="evidence" value="ECO:0007669"/>
    <property type="project" value="InterPro"/>
</dbReference>
<dbReference type="InterPro" id="IPR005158">
    <property type="entry name" value="BTAD"/>
</dbReference>
<accession>A0A239DID1</accession>
<evidence type="ECO:0000256" key="3">
    <source>
        <dbReference type="PROSITE-ProRule" id="PRU01091"/>
    </source>
</evidence>
<evidence type="ECO:0000259" key="4">
    <source>
        <dbReference type="PROSITE" id="PS51755"/>
    </source>
</evidence>
<proteinExistence type="inferred from homology"/>
<dbReference type="Gene3D" id="1.25.40.10">
    <property type="entry name" value="Tetratricopeptide repeat domain"/>
    <property type="match status" value="1"/>
</dbReference>
<name>A0A239DID1_9ACTN</name>
<dbReference type="InterPro" id="IPR016032">
    <property type="entry name" value="Sig_transdc_resp-reg_C-effctor"/>
</dbReference>
<dbReference type="RefSeq" id="WP_089206941.1">
    <property type="nucleotide sequence ID" value="NZ_FZOD01000007.1"/>
</dbReference>
<dbReference type="PROSITE" id="PS51755">
    <property type="entry name" value="OMPR_PHOB"/>
    <property type="match status" value="1"/>
</dbReference>
<keyword evidence="2 3" id="KW-0238">DNA-binding</keyword>
<evidence type="ECO:0000313" key="5">
    <source>
        <dbReference type="EMBL" id="SNS32305.1"/>
    </source>
</evidence>
<dbReference type="PANTHER" id="PTHR35807">
    <property type="entry name" value="TRANSCRIPTIONAL REGULATOR REDD-RELATED"/>
    <property type="match status" value="1"/>
</dbReference>
<dbReference type="Gene3D" id="1.10.10.10">
    <property type="entry name" value="Winged helix-like DNA-binding domain superfamily/Winged helix DNA-binding domain"/>
    <property type="match status" value="1"/>
</dbReference>
<dbReference type="Pfam" id="PF00486">
    <property type="entry name" value="Trans_reg_C"/>
    <property type="match status" value="1"/>
</dbReference>
<dbReference type="InterPro" id="IPR011990">
    <property type="entry name" value="TPR-like_helical_dom_sf"/>
</dbReference>
<dbReference type="InterPro" id="IPR001867">
    <property type="entry name" value="OmpR/PhoB-type_DNA-bd"/>
</dbReference>
<evidence type="ECO:0000256" key="1">
    <source>
        <dbReference type="ARBA" id="ARBA00005820"/>
    </source>
</evidence>
<dbReference type="SMART" id="SM01043">
    <property type="entry name" value="BTAD"/>
    <property type="match status" value="1"/>
</dbReference>
<protein>
    <submittedName>
        <fullName evidence="5">Transcriptional regulatory protein, C terminal</fullName>
    </submittedName>
</protein>
<dbReference type="GO" id="GO:0003677">
    <property type="term" value="F:DNA binding"/>
    <property type="evidence" value="ECO:0007669"/>
    <property type="project" value="UniProtKB-UniRule"/>
</dbReference>
<feature type="DNA-binding region" description="OmpR/PhoB-type" evidence="3">
    <location>
        <begin position="16"/>
        <end position="117"/>
    </location>
</feature>
<dbReference type="OrthoDB" id="134985at2"/>
<dbReference type="EMBL" id="FZOD01000007">
    <property type="protein sequence ID" value="SNS32305.1"/>
    <property type="molecule type" value="Genomic_DNA"/>
</dbReference>
<dbReference type="GO" id="GO:0006355">
    <property type="term" value="P:regulation of DNA-templated transcription"/>
    <property type="evidence" value="ECO:0007669"/>
    <property type="project" value="InterPro"/>
</dbReference>
<evidence type="ECO:0000256" key="2">
    <source>
        <dbReference type="ARBA" id="ARBA00023125"/>
    </source>
</evidence>